<dbReference type="GO" id="GO:0052621">
    <property type="term" value="F:diguanylate cyclase activity"/>
    <property type="evidence" value="ECO:0007669"/>
    <property type="project" value="UniProtKB-EC"/>
</dbReference>
<dbReference type="AlphaFoldDB" id="A0A432YMH0"/>
<evidence type="ECO:0000256" key="2">
    <source>
        <dbReference type="ARBA" id="ARBA00012528"/>
    </source>
</evidence>
<accession>A0A432YMH0</accession>
<dbReference type="EC" id="2.7.7.65" evidence="2"/>
<comment type="catalytic activity">
    <reaction evidence="3">
        <text>2 GTP = 3',3'-c-di-GMP + 2 diphosphate</text>
        <dbReference type="Rhea" id="RHEA:24898"/>
        <dbReference type="ChEBI" id="CHEBI:33019"/>
        <dbReference type="ChEBI" id="CHEBI:37565"/>
        <dbReference type="ChEBI" id="CHEBI:58805"/>
        <dbReference type="EC" id="2.7.7.65"/>
    </reaction>
</comment>
<dbReference type="CDD" id="cd01949">
    <property type="entry name" value="GGDEF"/>
    <property type="match status" value="1"/>
</dbReference>
<dbReference type="SUPFAM" id="SSF55073">
    <property type="entry name" value="Nucleotide cyclase"/>
    <property type="match status" value="1"/>
</dbReference>
<dbReference type="Pfam" id="PF07494">
    <property type="entry name" value="Reg_prop"/>
    <property type="match status" value="4"/>
</dbReference>
<evidence type="ECO:0000256" key="1">
    <source>
        <dbReference type="ARBA" id="ARBA00001946"/>
    </source>
</evidence>
<keyword evidence="4" id="KW-0812">Transmembrane</keyword>
<reference evidence="7" key="1">
    <citation type="journal article" date="2018" name="Front. Microbiol.">
        <title>Genome-Based Analysis Reveals the Taxonomy and Diversity of the Family Idiomarinaceae.</title>
        <authorList>
            <person name="Liu Y."/>
            <person name="Lai Q."/>
            <person name="Shao Z."/>
        </authorList>
    </citation>
    <scope>NUCLEOTIDE SEQUENCE [LARGE SCALE GENOMIC DNA]</scope>
    <source>
        <strain evidence="7">CVS-6</strain>
    </source>
</reference>
<keyword evidence="4" id="KW-0472">Membrane</keyword>
<dbReference type="SMART" id="SM00267">
    <property type="entry name" value="GGDEF"/>
    <property type="match status" value="1"/>
</dbReference>
<dbReference type="FunFam" id="3.30.70.270:FF:000001">
    <property type="entry name" value="Diguanylate cyclase domain protein"/>
    <property type="match status" value="1"/>
</dbReference>
<dbReference type="OrthoDB" id="9772100at2"/>
<organism evidence="6 7">
    <name type="scientific">Pseudidiomarina insulisalsae</name>
    <dbReference type="NCBI Taxonomy" id="575789"/>
    <lineage>
        <taxon>Bacteria</taxon>
        <taxon>Pseudomonadati</taxon>
        <taxon>Pseudomonadota</taxon>
        <taxon>Gammaproteobacteria</taxon>
        <taxon>Alteromonadales</taxon>
        <taxon>Idiomarinaceae</taxon>
        <taxon>Pseudidiomarina</taxon>
    </lineage>
</organism>
<protein>
    <recommendedName>
        <fullName evidence="2">diguanylate cyclase</fullName>
        <ecNumber evidence="2">2.7.7.65</ecNumber>
    </recommendedName>
</protein>
<dbReference type="InterPro" id="IPR011123">
    <property type="entry name" value="Y_Y_Y"/>
</dbReference>
<proteinExistence type="predicted"/>
<evidence type="ECO:0000259" key="5">
    <source>
        <dbReference type="PROSITE" id="PS50887"/>
    </source>
</evidence>
<dbReference type="Gene3D" id="2.60.40.10">
    <property type="entry name" value="Immunoglobulins"/>
    <property type="match status" value="1"/>
</dbReference>
<dbReference type="PANTHER" id="PTHR45138:SF9">
    <property type="entry name" value="DIGUANYLATE CYCLASE DGCM-RELATED"/>
    <property type="match status" value="1"/>
</dbReference>
<feature type="transmembrane region" description="Helical" evidence="4">
    <location>
        <begin position="753"/>
        <end position="772"/>
    </location>
</feature>
<evidence type="ECO:0000313" key="7">
    <source>
        <dbReference type="Proteomes" id="UP000288259"/>
    </source>
</evidence>
<dbReference type="Gene3D" id="3.30.70.270">
    <property type="match status" value="1"/>
</dbReference>
<dbReference type="PROSITE" id="PS50887">
    <property type="entry name" value="GGDEF"/>
    <property type="match status" value="1"/>
</dbReference>
<dbReference type="InterPro" id="IPR011110">
    <property type="entry name" value="Reg_prop"/>
</dbReference>
<gene>
    <name evidence="6" type="ORF">CWI71_04350</name>
</gene>
<comment type="cofactor">
    <cofactor evidence="1">
        <name>Mg(2+)</name>
        <dbReference type="ChEBI" id="CHEBI:18420"/>
    </cofactor>
</comment>
<keyword evidence="7" id="KW-1185">Reference proteome</keyword>
<dbReference type="InterPro" id="IPR000160">
    <property type="entry name" value="GGDEF_dom"/>
</dbReference>
<comment type="caution">
    <text evidence="6">The sequence shown here is derived from an EMBL/GenBank/DDBJ whole genome shotgun (WGS) entry which is preliminary data.</text>
</comment>
<dbReference type="Gene3D" id="2.130.10.10">
    <property type="entry name" value="YVTN repeat-like/Quinoprotein amine dehydrogenase"/>
    <property type="match status" value="3"/>
</dbReference>
<dbReference type="EMBL" id="PIPY01000004">
    <property type="protein sequence ID" value="RUO62088.1"/>
    <property type="molecule type" value="Genomic_DNA"/>
</dbReference>
<evidence type="ECO:0000256" key="4">
    <source>
        <dbReference type="SAM" id="Phobius"/>
    </source>
</evidence>
<dbReference type="Pfam" id="PF00990">
    <property type="entry name" value="GGDEF"/>
    <property type="match status" value="1"/>
</dbReference>
<dbReference type="PANTHER" id="PTHR45138">
    <property type="entry name" value="REGULATORY COMPONENTS OF SENSORY TRANSDUCTION SYSTEM"/>
    <property type="match status" value="1"/>
</dbReference>
<keyword evidence="4" id="KW-1133">Transmembrane helix</keyword>
<dbReference type="Pfam" id="PF07495">
    <property type="entry name" value="Y_Y_Y"/>
    <property type="match status" value="1"/>
</dbReference>
<dbReference type="InterPro" id="IPR050469">
    <property type="entry name" value="Diguanylate_Cyclase"/>
</dbReference>
<sequence length="960" mass="107517">MPIGNLKLGLLILFIIFGFIAPAAADFRPLSDRAMRVWSAQHGLPHNSINHITQDSQGYLWLATWQGTVRFNGRTFTVFDRETQLPDAGSLFVGEHPYTHKVVASGARGGVAHYDPQSQQWRPLPRIFNRVDYVLFSNPECTWYGTVTNGVVRECDGLRRQFTVDEGLPSNTILHLAQDSHDRVWAGTDRGPAYFDHASQRFQVISALPNGRTFGIISEQQSGDIYLSVDRSLFRLSPDHLQPEPWPVTYPSTITELYQAPNDDIWVGTHEHGLTLLQSDAARMTTVDNGLPNNHILSIFADRENTLWVGTHRGLIQFRQAPFHSHRNEDGLGYDYVRALYPLHDGSLLVGGLGGIKRIKDEAVLPFAVDSQVQSASILTFAQDSARRLYVGTFTRGLYVLENGEERYHYDQNNGFPGNDVRSILLAADGYLYAATSQGVLRSRRSANGELEPPEYFGVAEGLPDEIIYAIHEAHNGEIWIGSMRGLSKLVNGSIERVDLSDVSNAEFIFGFHETSSHILIASDRGLLTYRKRTGTWQVFDEDNGLPFAKFFDVVLDHAGNLWLASGRGLLYVSAEHFDEALYDDDPATPVKATYYHSYHGLASAQVNTGGSPMLVDRNNHLWVATSRGVGHFIPEKFQVLQQSPPRPVIESVIADQESVAQSSYLSAETGRIEFQFAGLGFHYPEGIRYRVQLAGYDNDWVTPGTAQTRVAYTELPPGAYIFQVQAAYPEGQWSDAATFTFHKLPKLWQRPVVWLLTAVAVIVLIILAFRLRSYRLQRSKERLQKLVREQTKILEQLAHQDSLTGLANRRAFDELLRKKTAHAEQQQLGLVLLDLDNFKDINDRYLHTTGDKVLQRVARVTKTAARNSDMIARWGGEEFAVLISDTDESQLQAICERMRNALLQSDLRDLVPGMDVSASFGAALHQPGESAASLIRRADKALYQAKSKGRNRTELADAD</sequence>
<dbReference type="NCBIfam" id="TIGR00254">
    <property type="entry name" value="GGDEF"/>
    <property type="match status" value="1"/>
</dbReference>
<name>A0A432YMH0_9GAMM</name>
<evidence type="ECO:0000313" key="6">
    <source>
        <dbReference type="EMBL" id="RUO62088.1"/>
    </source>
</evidence>
<dbReference type="InterPro" id="IPR043128">
    <property type="entry name" value="Rev_trsase/Diguanyl_cyclase"/>
</dbReference>
<dbReference type="Proteomes" id="UP000288259">
    <property type="component" value="Unassembled WGS sequence"/>
</dbReference>
<dbReference type="InterPro" id="IPR029787">
    <property type="entry name" value="Nucleotide_cyclase"/>
</dbReference>
<dbReference type="SUPFAM" id="SSF63829">
    <property type="entry name" value="Calcium-dependent phosphotriesterase"/>
    <property type="match status" value="2"/>
</dbReference>
<evidence type="ECO:0000256" key="3">
    <source>
        <dbReference type="ARBA" id="ARBA00034247"/>
    </source>
</evidence>
<feature type="domain" description="GGDEF" evidence="5">
    <location>
        <begin position="827"/>
        <end position="959"/>
    </location>
</feature>
<dbReference type="InterPro" id="IPR015943">
    <property type="entry name" value="WD40/YVTN_repeat-like_dom_sf"/>
</dbReference>
<dbReference type="InterPro" id="IPR013783">
    <property type="entry name" value="Ig-like_fold"/>
</dbReference>